<evidence type="ECO:0000313" key="2">
    <source>
        <dbReference type="EMBL" id="AWS00332.1"/>
    </source>
</evidence>
<keyword evidence="3" id="KW-1185">Reference proteome</keyword>
<dbReference type="KEGG" id="mhk:DFR87_12310"/>
<dbReference type="PANTHER" id="PTHR43581:SF4">
    <property type="entry name" value="ATP_GTP PHOSPHATASE"/>
    <property type="match status" value="1"/>
</dbReference>
<sequence>MTYNMTLTLTIKNFGPFKESLIELKPLTVFIGRNSLGKSLLLRLLWGLSSAKPKDLDKELAGLKAKRDSLSLKDKEKVREYAKLYMKAFSISLVKGVEKRINEVLSTAGEITVSSELATLRIKLNESKIEPSLDQLVEIEVRRTSPLGIVFRAKEAENTEENILSKDDLDDVLLVNSFYFTFSLFYPLFNPDETVFLIDGRASLTEFLPTPERSMKLYSFLDTVSRDYITSYYRLLSDFDKGKVDLSMLRDFFDELGFSLKLIESDGVKSPYVEMWNRVTLPLSQSPSGIRESLSMALALGNEDISVVYIEEPEAHLHPRAQRIIAKLMAKALKKGKHIFLTTHSDYLLYSISNLIALSRKEIALDPNSVVVYLLKREADFTKIEKVKVDEEGISEEEFTKVAEEILDERDYIFG</sequence>
<evidence type="ECO:0000259" key="1">
    <source>
        <dbReference type="Pfam" id="PF13304"/>
    </source>
</evidence>
<dbReference type="InterPro" id="IPR051396">
    <property type="entry name" value="Bact_Antivir_Def_Nuclease"/>
</dbReference>
<dbReference type="Gene3D" id="3.40.50.300">
    <property type="entry name" value="P-loop containing nucleotide triphosphate hydrolases"/>
    <property type="match status" value="1"/>
</dbReference>
<dbReference type="GO" id="GO:0005524">
    <property type="term" value="F:ATP binding"/>
    <property type="evidence" value="ECO:0007669"/>
    <property type="project" value="InterPro"/>
</dbReference>
<name>A0A2U9IW77_9CREN</name>
<dbReference type="GO" id="GO:0016887">
    <property type="term" value="F:ATP hydrolysis activity"/>
    <property type="evidence" value="ECO:0007669"/>
    <property type="project" value="InterPro"/>
</dbReference>
<dbReference type="Proteomes" id="UP000247586">
    <property type="component" value="Chromosome"/>
</dbReference>
<dbReference type="PANTHER" id="PTHR43581">
    <property type="entry name" value="ATP/GTP PHOSPHATASE"/>
    <property type="match status" value="1"/>
</dbReference>
<dbReference type="InterPro" id="IPR003959">
    <property type="entry name" value="ATPase_AAA_core"/>
</dbReference>
<dbReference type="EMBL" id="CP029287">
    <property type="protein sequence ID" value="AWS00332.1"/>
    <property type="molecule type" value="Genomic_DNA"/>
</dbReference>
<dbReference type="InterPro" id="IPR014592">
    <property type="entry name" value="P-loop_UCP034888"/>
</dbReference>
<reference evidence="2 3" key="1">
    <citation type="submission" date="2018-05" db="EMBL/GenBank/DDBJ databases">
        <title>Complete Genome Sequences of Extremely Thermoacidophilic, Metal-Mobilizing Type-Strain Members of the Archaeal Family Sulfolobaceae: Acidianus brierleyi DSM-1651T, Acidianus sulfidivorans DSM-18786T, Metallosphaera hakonensis DSM-7519T, and Metallosphaera prunae DSM-10039T.</title>
        <authorList>
            <person name="Counts J.A."/>
            <person name="Kelly R.M."/>
        </authorList>
    </citation>
    <scope>NUCLEOTIDE SEQUENCE [LARGE SCALE GENOMIC DNA]</scope>
    <source>
        <strain evidence="2 3">HO1-1</strain>
    </source>
</reference>
<accession>A0A2U9IW77</accession>
<feature type="domain" description="ATPase AAA-type core" evidence="1">
    <location>
        <begin position="27"/>
        <end position="349"/>
    </location>
</feature>
<evidence type="ECO:0000313" key="3">
    <source>
        <dbReference type="Proteomes" id="UP000247586"/>
    </source>
</evidence>
<proteinExistence type="predicted"/>
<dbReference type="AlphaFoldDB" id="A0A2U9IW77"/>
<dbReference type="PIRSF" id="PIRSF034888">
    <property type="entry name" value="P-loop_UCP034888"/>
    <property type="match status" value="1"/>
</dbReference>
<dbReference type="STRING" id="1293036.GCA_001315825_02080"/>
<reference evidence="3" key="2">
    <citation type="submission" date="2020-03" db="EMBL/GenBank/DDBJ databases">
        <title>Complete Genome Sequences of Extremely Thermoacidophilic, Metal-Mobilizing Type-Strain Members of the Archaeal Family Sulfolobaceae: Acidianus brierleyi DSM-1651T, Acidianus sulfidivorans DSM-18786T, Metallosphaera hakonensis DSM-7519T, and Metallosphaera prunae DSM-10039T.</title>
        <authorList>
            <person name="Counts J.A."/>
            <person name="Kelly R.M."/>
        </authorList>
    </citation>
    <scope>NUCLEOTIDE SEQUENCE [LARGE SCALE GENOMIC DNA]</scope>
    <source>
        <strain evidence="3">HO1-1</strain>
    </source>
</reference>
<gene>
    <name evidence="2" type="ORF">DFR87_12310</name>
</gene>
<reference evidence="3" key="3">
    <citation type="submission" date="2020-03" db="EMBL/GenBank/DDBJ databases">
        <title>Sequencing and Assembly of Multiple Reported Metal-Biooxidizing Members of the Extremely Thermoacidophilic Archaeal Family Sulfolobaceae.</title>
        <authorList>
            <person name="Counts J.A."/>
            <person name="Kelly R.M."/>
        </authorList>
    </citation>
    <scope>NUCLEOTIDE SEQUENCE [LARGE SCALE GENOMIC DNA]</scope>
    <source>
        <strain evidence="3">HO1-1</strain>
    </source>
</reference>
<dbReference type="InterPro" id="IPR027417">
    <property type="entry name" value="P-loop_NTPase"/>
</dbReference>
<dbReference type="Pfam" id="PF13304">
    <property type="entry name" value="AAA_21"/>
    <property type="match status" value="1"/>
</dbReference>
<protein>
    <recommendedName>
        <fullName evidence="1">ATPase AAA-type core domain-containing protein</fullName>
    </recommendedName>
</protein>
<organism evidence="2 3">
    <name type="scientific">Metallosphaera hakonensis JCM 8857 = DSM 7519</name>
    <dbReference type="NCBI Taxonomy" id="1293036"/>
    <lineage>
        <taxon>Archaea</taxon>
        <taxon>Thermoproteota</taxon>
        <taxon>Thermoprotei</taxon>
        <taxon>Sulfolobales</taxon>
        <taxon>Sulfolobaceae</taxon>
        <taxon>Metallosphaera</taxon>
    </lineage>
</organism>
<dbReference type="SUPFAM" id="SSF52540">
    <property type="entry name" value="P-loop containing nucleoside triphosphate hydrolases"/>
    <property type="match status" value="1"/>
</dbReference>